<dbReference type="Gene3D" id="3.40.640.10">
    <property type="entry name" value="Type I PLP-dependent aspartate aminotransferase-like (Major domain)"/>
    <property type="match status" value="1"/>
</dbReference>
<dbReference type="GO" id="GO:0004838">
    <property type="term" value="F:L-tyrosine-2-oxoglutarate transaminase activity"/>
    <property type="evidence" value="ECO:0007669"/>
    <property type="project" value="TreeGrafter"/>
</dbReference>
<evidence type="ECO:0000256" key="5">
    <source>
        <dbReference type="ARBA" id="ARBA00022898"/>
    </source>
</evidence>
<dbReference type="InterPro" id="IPR004839">
    <property type="entry name" value="Aminotransferase_I/II_large"/>
</dbReference>
<name>A0AAW7XBN1_9GAMM</name>
<protein>
    <submittedName>
        <fullName evidence="7">Aminotransferase class I/II-fold pyridoxal phosphate-dependent enzyme</fullName>
    </submittedName>
</protein>
<evidence type="ECO:0000313" key="7">
    <source>
        <dbReference type="EMBL" id="MDO6424979.1"/>
    </source>
</evidence>
<keyword evidence="4" id="KW-0808">Transferase</keyword>
<dbReference type="GO" id="GO:0042802">
    <property type="term" value="F:identical protein binding"/>
    <property type="evidence" value="ECO:0007669"/>
    <property type="project" value="TreeGrafter"/>
</dbReference>
<proteinExistence type="predicted"/>
<dbReference type="EMBL" id="JAUOPB010000096">
    <property type="protein sequence ID" value="MDO6424979.1"/>
    <property type="molecule type" value="Genomic_DNA"/>
</dbReference>
<reference evidence="7" key="1">
    <citation type="submission" date="2023-07" db="EMBL/GenBank/DDBJ databases">
        <title>Genome content predicts the carbon catabolic preferences of heterotrophic bacteria.</title>
        <authorList>
            <person name="Gralka M."/>
        </authorList>
    </citation>
    <scope>NUCLEOTIDE SEQUENCE</scope>
    <source>
        <strain evidence="7">I3M17_2</strain>
    </source>
</reference>
<dbReference type="Proteomes" id="UP001169760">
    <property type="component" value="Unassembled WGS sequence"/>
</dbReference>
<dbReference type="PRINTS" id="PR00799">
    <property type="entry name" value="TRANSAMINASE"/>
</dbReference>
<comment type="cofactor">
    <cofactor evidence="1">
        <name>pyridoxal 5'-phosphate</name>
        <dbReference type="ChEBI" id="CHEBI:597326"/>
    </cofactor>
</comment>
<evidence type="ECO:0000256" key="2">
    <source>
        <dbReference type="ARBA" id="ARBA00011738"/>
    </source>
</evidence>
<dbReference type="Pfam" id="PF00155">
    <property type="entry name" value="Aminotran_1_2"/>
    <property type="match status" value="1"/>
</dbReference>
<feature type="domain" description="Aminotransferase class I/classII large" evidence="6">
    <location>
        <begin position="1"/>
        <end position="100"/>
    </location>
</feature>
<sequence>PTWGNHVPLLGYSGMEIATYPYYDYESHGIRYADMLTTLRESAVAGDLVLEHACCHNPSGADISLAQWLQLTNLCAEKGIIPFVDMAYQGFGDGLDQDAAGLRLMADQLP</sequence>
<feature type="non-terminal residue" evidence="7">
    <location>
        <position position="1"/>
    </location>
</feature>
<dbReference type="GO" id="GO:0033585">
    <property type="term" value="P:L-phenylalanine biosynthetic process from chorismate via phenylpyruvate"/>
    <property type="evidence" value="ECO:0007669"/>
    <property type="project" value="TreeGrafter"/>
</dbReference>
<dbReference type="GO" id="GO:0005829">
    <property type="term" value="C:cytosol"/>
    <property type="evidence" value="ECO:0007669"/>
    <property type="project" value="TreeGrafter"/>
</dbReference>
<evidence type="ECO:0000256" key="1">
    <source>
        <dbReference type="ARBA" id="ARBA00001933"/>
    </source>
</evidence>
<dbReference type="SUPFAM" id="SSF53383">
    <property type="entry name" value="PLP-dependent transferases"/>
    <property type="match status" value="1"/>
</dbReference>
<dbReference type="InterPro" id="IPR000796">
    <property type="entry name" value="Asp_trans"/>
</dbReference>
<comment type="subunit">
    <text evidence="2">Homodimer.</text>
</comment>
<comment type="caution">
    <text evidence="7">The sequence shown here is derived from an EMBL/GenBank/DDBJ whole genome shotgun (WGS) entry which is preliminary data.</text>
</comment>
<dbReference type="PANTHER" id="PTHR11879:SF22">
    <property type="entry name" value="ASPARTATE AMINOTRANSFERASE, MITOCHONDRIAL"/>
    <property type="match status" value="1"/>
</dbReference>
<gene>
    <name evidence="7" type="ORF">Q4521_21025</name>
</gene>
<dbReference type="GO" id="GO:0004069">
    <property type="term" value="F:L-aspartate:2-oxoglutarate aminotransferase activity"/>
    <property type="evidence" value="ECO:0007669"/>
    <property type="project" value="TreeGrafter"/>
</dbReference>
<dbReference type="InterPro" id="IPR015424">
    <property type="entry name" value="PyrdxlP-dep_Trfase"/>
</dbReference>
<dbReference type="RefSeq" id="WP_303494309.1">
    <property type="nucleotide sequence ID" value="NZ_JAUOPB010000096.1"/>
</dbReference>
<dbReference type="AlphaFoldDB" id="A0AAW7XBN1"/>
<keyword evidence="3 7" id="KW-0032">Aminotransferase</keyword>
<evidence type="ECO:0000313" key="8">
    <source>
        <dbReference type="Proteomes" id="UP001169760"/>
    </source>
</evidence>
<dbReference type="PANTHER" id="PTHR11879">
    <property type="entry name" value="ASPARTATE AMINOTRANSFERASE"/>
    <property type="match status" value="1"/>
</dbReference>
<dbReference type="GO" id="GO:0030170">
    <property type="term" value="F:pyridoxal phosphate binding"/>
    <property type="evidence" value="ECO:0007669"/>
    <property type="project" value="InterPro"/>
</dbReference>
<evidence type="ECO:0000256" key="4">
    <source>
        <dbReference type="ARBA" id="ARBA00022679"/>
    </source>
</evidence>
<accession>A0AAW7XBN1</accession>
<organism evidence="7 8">
    <name type="scientific">Saccharophagus degradans</name>
    <dbReference type="NCBI Taxonomy" id="86304"/>
    <lineage>
        <taxon>Bacteria</taxon>
        <taxon>Pseudomonadati</taxon>
        <taxon>Pseudomonadota</taxon>
        <taxon>Gammaproteobacteria</taxon>
        <taxon>Cellvibrionales</taxon>
        <taxon>Cellvibrionaceae</taxon>
        <taxon>Saccharophagus</taxon>
    </lineage>
</organism>
<feature type="non-terminal residue" evidence="7">
    <location>
        <position position="110"/>
    </location>
</feature>
<evidence type="ECO:0000259" key="6">
    <source>
        <dbReference type="Pfam" id="PF00155"/>
    </source>
</evidence>
<keyword evidence="5" id="KW-0663">Pyridoxal phosphate</keyword>
<dbReference type="InterPro" id="IPR015421">
    <property type="entry name" value="PyrdxlP-dep_Trfase_major"/>
</dbReference>
<evidence type="ECO:0000256" key="3">
    <source>
        <dbReference type="ARBA" id="ARBA00022576"/>
    </source>
</evidence>